<gene>
    <name evidence="1" type="ORF">ABE91_018450</name>
</gene>
<name>A0AAP8DP76_ECOLX</name>
<protein>
    <submittedName>
        <fullName evidence="1">Uncharacterized protein</fullName>
    </submittedName>
</protein>
<dbReference type="Proteomes" id="UP000036331">
    <property type="component" value="Unassembled WGS sequence"/>
</dbReference>
<organism evidence="1 2">
    <name type="scientific">Escherichia coli</name>
    <dbReference type="NCBI Taxonomy" id="562"/>
    <lineage>
        <taxon>Bacteria</taxon>
        <taxon>Pseudomonadati</taxon>
        <taxon>Pseudomonadota</taxon>
        <taxon>Gammaproteobacteria</taxon>
        <taxon>Enterobacterales</taxon>
        <taxon>Enterobacteriaceae</taxon>
        <taxon>Escherichia</taxon>
    </lineage>
</organism>
<evidence type="ECO:0000313" key="2">
    <source>
        <dbReference type="Proteomes" id="UP000036331"/>
    </source>
</evidence>
<accession>A0AAP8DP76</accession>
<proteinExistence type="predicted"/>
<evidence type="ECO:0000313" key="1">
    <source>
        <dbReference type="EMBL" id="PBN73584.1"/>
    </source>
</evidence>
<sequence length="59" mass="6881">MRAFLFLTAAAWLTEQSCHILKSQIAKQMKKMVESDMYMPISLDLSMLHDFQQTSIMQL</sequence>
<reference evidence="1 2" key="1">
    <citation type="journal article" date="2015" name="Genome Announc.">
        <title>Draft Genome Sequences of Human-Pathogenic Escherichia coli O26:H11 Strains Carrying the stx2 Gene Only and Circulating in France.</title>
        <authorList>
            <person name="Delannoy S."/>
            <person name="Mariani-Kurkdjian P."/>
            <person name="Bonacorsi S."/>
            <person name="Liguori S."/>
            <person name="Ison S.A."/>
            <person name="Fach P."/>
        </authorList>
    </citation>
    <scope>NUCLEOTIDE SEQUENCE [LARGE SCALE GENOMIC DNA]</scope>
    <source>
        <strain evidence="1 2">34870</strain>
    </source>
</reference>
<dbReference type="AlphaFoldDB" id="A0AAP8DP76"/>
<dbReference type="EMBL" id="LDXE02000003">
    <property type="protein sequence ID" value="PBN73584.1"/>
    <property type="molecule type" value="Genomic_DNA"/>
</dbReference>
<comment type="caution">
    <text evidence="1">The sequence shown here is derived from an EMBL/GenBank/DDBJ whole genome shotgun (WGS) entry which is preliminary data.</text>
</comment>